<keyword evidence="3" id="KW-1185">Reference proteome</keyword>
<protein>
    <submittedName>
        <fullName evidence="1">Uncharacterized protein</fullName>
    </submittedName>
</protein>
<evidence type="ECO:0000313" key="2">
    <source>
        <dbReference type="EMBL" id="KFD72585.1"/>
    </source>
</evidence>
<gene>
    <name evidence="1" type="ORF">M513_03975</name>
    <name evidence="2" type="ORF">M514_03975</name>
</gene>
<dbReference type="AlphaFoldDB" id="A0A085MCW1"/>
<name>A0A085MCW1_9BILA</name>
<proteinExistence type="predicted"/>
<sequence>MRVTLLSPFHSLRCFGRYTYELIRRISRQAVSDSSLTV</sequence>
<dbReference type="EMBL" id="KL363202">
    <property type="protein sequence ID" value="KFD55057.1"/>
    <property type="molecule type" value="Genomic_DNA"/>
</dbReference>
<evidence type="ECO:0000313" key="3">
    <source>
        <dbReference type="Proteomes" id="UP000030764"/>
    </source>
</evidence>
<dbReference type="Proteomes" id="UP000030764">
    <property type="component" value="Unassembled WGS sequence"/>
</dbReference>
<dbReference type="Proteomes" id="UP000030758">
    <property type="component" value="Unassembled WGS sequence"/>
</dbReference>
<organism evidence="1 3">
    <name type="scientific">Trichuris suis</name>
    <name type="common">pig whipworm</name>
    <dbReference type="NCBI Taxonomy" id="68888"/>
    <lineage>
        <taxon>Eukaryota</taxon>
        <taxon>Metazoa</taxon>
        <taxon>Ecdysozoa</taxon>
        <taxon>Nematoda</taxon>
        <taxon>Enoplea</taxon>
        <taxon>Dorylaimia</taxon>
        <taxon>Trichinellida</taxon>
        <taxon>Trichuridae</taxon>
        <taxon>Trichuris</taxon>
    </lineage>
</organism>
<reference evidence="1 3" key="1">
    <citation type="journal article" date="2014" name="Nat. Genet.">
        <title>Genome and transcriptome of the porcine whipworm Trichuris suis.</title>
        <authorList>
            <person name="Jex A.R."/>
            <person name="Nejsum P."/>
            <person name="Schwarz E.M."/>
            <person name="Hu L."/>
            <person name="Young N.D."/>
            <person name="Hall R.S."/>
            <person name="Korhonen P.K."/>
            <person name="Liao S."/>
            <person name="Thamsborg S."/>
            <person name="Xia J."/>
            <person name="Xu P."/>
            <person name="Wang S."/>
            <person name="Scheerlinck J.P."/>
            <person name="Hofmann A."/>
            <person name="Sternberg P.W."/>
            <person name="Wang J."/>
            <person name="Gasser R.B."/>
        </authorList>
    </citation>
    <scope>NUCLEOTIDE SEQUENCE [LARGE SCALE GENOMIC DNA]</scope>
    <source>
        <strain evidence="2">DCEP-RM93F</strain>
        <strain evidence="1">DCEP-RM93M</strain>
    </source>
</reference>
<accession>A0A085MCW1</accession>
<evidence type="ECO:0000313" key="1">
    <source>
        <dbReference type="EMBL" id="KFD55057.1"/>
    </source>
</evidence>
<dbReference type="EMBL" id="KL367477">
    <property type="protein sequence ID" value="KFD72585.1"/>
    <property type="molecule type" value="Genomic_DNA"/>
</dbReference>